<dbReference type="EMBL" id="JAAVJR010001209">
    <property type="protein sequence ID" value="NJW55488.1"/>
    <property type="molecule type" value="Genomic_DNA"/>
</dbReference>
<feature type="non-terminal residue" evidence="1">
    <location>
        <position position="1"/>
    </location>
</feature>
<keyword evidence="1" id="KW-0675">Receptor</keyword>
<name>A0ABX1D4V6_9FLAO</name>
<proteinExistence type="predicted"/>
<evidence type="ECO:0000313" key="1">
    <source>
        <dbReference type="EMBL" id="NJW55488.1"/>
    </source>
</evidence>
<keyword evidence="2" id="KW-1185">Reference proteome</keyword>
<reference evidence="1 2" key="1">
    <citation type="submission" date="2020-03" db="EMBL/GenBank/DDBJ databases">
        <title>Salinimicrobium sp. nov, isolated from SCS.</title>
        <authorList>
            <person name="Cao W.R."/>
        </authorList>
    </citation>
    <scope>NUCLEOTIDE SEQUENCE [LARGE SCALE GENOMIC DNA]</scope>
    <source>
        <strain evidence="2">J15B91</strain>
    </source>
</reference>
<gene>
    <name evidence="1" type="ORF">HC175_21480</name>
</gene>
<evidence type="ECO:0000313" key="2">
    <source>
        <dbReference type="Proteomes" id="UP000703674"/>
    </source>
</evidence>
<protein>
    <submittedName>
        <fullName evidence="1">TonB-dependent receptor</fullName>
    </submittedName>
</protein>
<feature type="non-terminal residue" evidence="1">
    <location>
        <position position="115"/>
    </location>
</feature>
<sequence length="115" mass="12297">IIQSLGISKTYSAENSADQASGTIDITSRELTGAKELSLGASAGINTNVAGKFDGFKTSVNQKDVNFGFYNQEMSTENALNNQGWDPLENSFPVNRSYSITAGSKIGNKLRILVT</sequence>
<organism evidence="1 2">
    <name type="scientific">Salinimicrobium oceani</name>
    <dbReference type="NCBI Taxonomy" id="2722702"/>
    <lineage>
        <taxon>Bacteria</taxon>
        <taxon>Pseudomonadati</taxon>
        <taxon>Bacteroidota</taxon>
        <taxon>Flavobacteriia</taxon>
        <taxon>Flavobacteriales</taxon>
        <taxon>Flavobacteriaceae</taxon>
        <taxon>Salinimicrobium</taxon>
    </lineage>
</organism>
<dbReference type="Proteomes" id="UP000703674">
    <property type="component" value="Unassembled WGS sequence"/>
</dbReference>
<comment type="caution">
    <text evidence="1">The sequence shown here is derived from an EMBL/GenBank/DDBJ whole genome shotgun (WGS) entry which is preliminary data.</text>
</comment>
<accession>A0ABX1D4V6</accession>